<dbReference type="Proteomes" id="UP000830729">
    <property type="component" value="Chromosome"/>
</dbReference>
<organism evidence="2 3">
    <name type="scientific">Halorussus limi</name>
    <dbReference type="NCBI Taxonomy" id="2938695"/>
    <lineage>
        <taxon>Archaea</taxon>
        <taxon>Methanobacteriati</taxon>
        <taxon>Methanobacteriota</taxon>
        <taxon>Stenosarchaea group</taxon>
        <taxon>Halobacteria</taxon>
        <taxon>Halobacteriales</taxon>
        <taxon>Haladaptataceae</taxon>
        <taxon>Halorussus</taxon>
    </lineage>
</organism>
<dbReference type="EMBL" id="CP096659">
    <property type="protein sequence ID" value="UPV75699.1"/>
    <property type="molecule type" value="Genomic_DNA"/>
</dbReference>
<feature type="region of interest" description="Disordered" evidence="1">
    <location>
        <begin position="1"/>
        <end position="21"/>
    </location>
</feature>
<sequence length="56" mass="5919">MAPNTATPSDSVAQSEVMASLDDDGRTERLIIADTTADKAWLSVPVSGSVALQDWQ</sequence>
<evidence type="ECO:0000313" key="3">
    <source>
        <dbReference type="Proteomes" id="UP000830729"/>
    </source>
</evidence>
<keyword evidence="3" id="KW-1185">Reference proteome</keyword>
<gene>
    <name evidence="2" type="ORF">M0R89_06445</name>
</gene>
<proteinExistence type="predicted"/>
<dbReference type="RefSeq" id="WP_248651737.1">
    <property type="nucleotide sequence ID" value="NZ_CP096659.1"/>
</dbReference>
<name>A0A8U0HXY3_9EURY</name>
<evidence type="ECO:0000313" key="2">
    <source>
        <dbReference type="EMBL" id="UPV75699.1"/>
    </source>
</evidence>
<dbReference type="AlphaFoldDB" id="A0A8U0HXY3"/>
<dbReference type="GeneID" id="72184822"/>
<dbReference type="Pfam" id="PF24433">
    <property type="entry name" value="DUF7556"/>
    <property type="match status" value="1"/>
</dbReference>
<dbReference type="InterPro" id="IPR055978">
    <property type="entry name" value="DUF7556"/>
</dbReference>
<dbReference type="KEGG" id="halx:M0R89_06445"/>
<reference evidence="2 3" key="1">
    <citation type="submission" date="2022-04" db="EMBL/GenBank/DDBJ databases">
        <title>Diverse halophilic archaea isolated from saline environments.</title>
        <authorList>
            <person name="Cui H.-L."/>
        </authorList>
    </citation>
    <scope>NUCLEOTIDE SEQUENCE [LARGE SCALE GENOMIC DNA]</scope>
    <source>
        <strain evidence="2 3">XZYJT49</strain>
    </source>
</reference>
<feature type="compositionally biased region" description="Polar residues" evidence="1">
    <location>
        <begin position="1"/>
        <end position="14"/>
    </location>
</feature>
<evidence type="ECO:0000256" key="1">
    <source>
        <dbReference type="SAM" id="MobiDB-lite"/>
    </source>
</evidence>
<protein>
    <submittedName>
        <fullName evidence="2">Uncharacterized protein</fullName>
    </submittedName>
</protein>
<accession>A0A8U0HXY3</accession>